<feature type="compositionally biased region" description="Basic and acidic residues" evidence="1">
    <location>
        <begin position="887"/>
        <end position="900"/>
    </location>
</feature>
<feature type="compositionally biased region" description="Low complexity" evidence="1">
    <location>
        <begin position="1004"/>
        <end position="1013"/>
    </location>
</feature>
<dbReference type="CDD" id="cd16100">
    <property type="entry name" value="ARID"/>
    <property type="match status" value="1"/>
</dbReference>
<dbReference type="Proteomes" id="UP001498398">
    <property type="component" value="Unassembled WGS sequence"/>
</dbReference>
<name>A0ABR1JA30_9AGAR</name>
<dbReference type="EMBL" id="JBANRG010000024">
    <property type="protein sequence ID" value="KAK7454607.1"/>
    <property type="molecule type" value="Genomic_DNA"/>
</dbReference>
<dbReference type="PROSITE" id="PS51011">
    <property type="entry name" value="ARID"/>
    <property type="match status" value="1"/>
</dbReference>
<feature type="domain" description="ARID" evidence="2">
    <location>
        <begin position="343"/>
        <end position="446"/>
    </location>
</feature>
<dbReference type="SMART" id="SM00501">
    <property type="entry name" value="BRIGHT"/>
    <property type="match status" value="1"/>
</dbReference>
<keyword evidence="4" id="KW-1185">Reference proteome</keyword>
<feature type="compositionally biased region" description="Pro residues" evidence="1">
    <location>
        <begin position="727"/>
        <end position="748"/>
    </location>
</feature>
<comment type="caution">
    <text evidence="3">The sequence shown here is derived from an EMBL/GenBank/DDBJ whole genome shotgun (WGS) entry which is preliminary data.</text>
</comment>
<dbReference type="InterPro" id="IPR036431">
    <property type="entry name" value="ARID_dom_sf"/>
</dbReference>
<feature type="region of interest" description="Disordered" evidence="1">
    <location>
        <begin position="259"/>
        <end position="334"/>
    </location>
</feature>
<dbReference type="SMART" id="SM01014">
    <property type="entry name" value="ARID"/>
    <property type="match status" value="1"/>
</dbReference>
<reference evidence="3 4" key="1">
    <citation type="submission" date="2024-01" db="EMBL/GenBank/DDBJ databases">
        <title>A draft genome for the cacao thread blight pathogen Marasmiellus scandens.</title>
        <authorList>
            <person name="Baruah I.K."/>
            <person name="Leung J."/>
            <person name="Bukari Y."/>
            <person name="Amoako-Attah I."/>
            <person name="Meinhardt L.W."/>
            <person name="Bailey B.A."/>
            <person name="Cohen S.P."/>
        </authorList>
    </citation>
    <scope>NUCLEOTIDE SEQUENCE [LARGE SCALE GENOMIC DNA]</scope>
    <source>
        <strain evidence="3 4">GH-19</strain>
    </source>
</reference>
<evidence type="ECO:0000313" key="4">
    <source>
        <dbReference type="Proteomes" id="UP001498398"/>
    </source>
</evidence>
<feature type="compositionally biased region" description="Basic residues" evidence="1">
    <location>
        <begin position="811"/>
        <end position="827"/>
    </location>
</feature>
<feature type="compositionally biased region" description="Low complexity" evidence="1">
    <location>
        <begin position="713"/>
        <end position="725"/>
    </location>
</feature>
<gene>
    <name evidence="3" type="ORF">VKT23_011360</name>
</gene>
<feature type="compositionally biased region" description="Low complexity" evidence="1">
    <location>
        <begin position="18"/>
        <end position="31"/>
    </location>
</feature>
<sequence>MADRYPMAPNFTPGMMSQQHHPIQQQQQQPQDNHHPMVGFNDQNWMQQQMRPQNQASLLFFHLFSCSLCLQMDLFRARQQQQQQQQQFMQQPFMDNQNQPHMPMGFNMGIQQSMHNRNNMLQTLQNSRQLELIGMAQNQQNQNGPIRPSTDLFSSPAINGEAMRRPSPAHPNQPPPQPSNQPMRQISRPEIQERVQQMRTLIAQVDNAMHQLQNSRAGMNDAVFVTKMRQFQTEKNNRVEALQRMLTVFNNINMPLPNGQYMQTPFSASQPNNPPQPPSLPVHNAPPRTGPTPQQPNTSFHGQMGNPNFGLNPMNPQNPASGSGPGTMPNSAPPALPVFSVSPLEKGRFDQSFKVWCQQKSVLIDPRLLNIDGRPIDLYSLHSHVIREGGLGNVQAKDLWAVIGARMGFVQFPGTSNEPPKSGPVIAQNLAHVYKEYLAAFDAVYIASLENKRKQLGVNARPNATPPGGSLAGFPPKNWTPHQLRVILSSADKSREALAAQGFPENAITFIETHRAQLQQMVTDQSAFRDIIRPNQNPSIDGNRPMPFPLPATTSQPQSGNPNQGQFPLQPNGQPSSGPPRFNRELISNAHISIARMKAEITQRISAAPNVDVPAEQRVEYNDLLERANRQATEFEAKLNVFFAMTRNEETVKKLVHNIVLVQQQRTMLSWSNPRFILGMDMLRQSLAHITHAAEQLSLAVSNMMKAQPQGPNSSNNNTNNNNNSGPRPPVQIPPPPQQHSSPPPPLAPSLSRPLNIQQPPKKKPPTAGPSPTVAPAPTPPPAVAATTPVASAATPTNSNAAASPQTPKSPKTKVKSKPTPKPRRPSVKGNQAATPSSSAPTEPPAPAPVAGVKRPHEGDVSSPNNNAPTPAGPSLVASEPSPPKRVKTEWDGEVSESLKKKNEAVENIRTDEDANQFFEQTLSELMKMSGDDGQASLTSDISDTLDMILKNYGGVPESGGASGDLDGSTSAPPGSSDDFGQYFDFSSFTHDDDEDSKTPDLISSSSANPSPESDTDSVHPHHGPIADIKQEDFDPLRLGTLKEIDGGESAYYQSSEWKWDGAMPNNEQPWAIFNSYAFRTET</sequence>
<dbReference type="Pfam" id="PF01388">
    <property type="entry name" value="ARID"/>
    <property type="match status" value="1"/>
</dbReference>
<evidence type="ECO:0000256" key="1">
    <source>
        <dbReference type="SAM" id="MobiDB-lite"/>
    </source>
</evidence>
<accession>A0ABR1JA30</accession>
<organism evidence="3 4">
    <name type="scientific">Marasmiellus scandens</name>
    <dbReference type="NCBI Taxonomy" id="2682957"/>
    <lineage>
        <taxon>Eukaryota</taxon>
        <taxon>Fungi</taxon>
        <taxon>Dikarya</taxon>
        <taxon>Basidiomycota</taxon>
        <taxon>Agaricomycotina</taxon>
        <taxon>Agaricomycetes</taxon>
        <taxon>Agaricomycetidae</taxon>
        <taxon>Agaricales</taxon>
        <taxon>Marasmiineae</taxon>
        <taxon>Omphalotaceae</taxon>
        <taxon>Marasmiellus</taxon>
    </lineage>
</organism>
<feature type="compositionally biased region" description="Pro residues" evidence="1">
    <location>
        <begin position="168"/>
        <end position="179"/>
    </location>
</feature>
<feature type="region of interest" description="Disordered" evidence="1">
    <location>
        <begin position="705"/>
        <end position="900"/>
    </location>
</feature>
<feature type="compositionally biased region" description="Pro residues" evidence="1">
    <location>
        <begin position="767"/>
        <end position="783"/>
    </location>
</feature>
<evidence type="ECO:0000259" key="2">
    <source>
        <dbReference type="PROSITE" id="PS51011"/>
    </source>
</evidence>
<feature type="region of interest" description="Disordered" evidence="1">
    <location>
        <begin position="1"/>
        <end position="37"/>
    </location>
</feature>
<feature type="compositionally biased region" description="Low complexity" evidence="1">
    <location>
        <begin position="784"/>
        <end position="810"/>
    </location>
</feature>
<dbReference type="InterPro" id="IPR008626">
    <property type="entry name" value="Mediator_Med15_fun"/>
</dbReference>
<dbReference type="Pfam" id="PF05397">
    <property type="entry name" value="Med15_fungi"/>
    <property type="match status" value="1"/>
</dbReference>
<dbReference type="Gene3D" id="1.10.150.60">
    <property type="entry name" value="ARID DNA-binding domain"/>
    <property type="match status" value="1"/>
</dbReference>
<evidence type="ECO:0000313" key="3">
    <source>
        <dbReference type="EMBL" id="KAK7454607.1"/>
    </source>
</evidence>
<proteinExistence type="predicted"/>
<dbReference type="InterPro" id="IPR001606">
    <property type="entry name" value="ARID_dom"/>
</dbReference>
<feature type="region of interest" description="Disordered" evidence="1">
    <location>
        <begin position="951"/>
        <end position="1035"/>
    </location>
</feature>
<feature type="compositionally biased region" description="Polar residues" evidence="1">
    <location>
        <begin position="552"/>
        <end position="576"/>
    </location>
</feature>
<dbReference type="SUPFAM" id="SSF46774">
    <property type="entry name" value="ARID-like"/>
    <property type="match status" value="1"/>
</dbReference>
<protein>
    <recommendedName>
        <fullName evidence="2">ARID domain-containing protein</fullName>
    </recommendedName>
</protein>
<feature type="region of interest" description="Disordered" evidence="1">
    <location>
        <begin position="533"/>
        <end position="583"/>
    </location>
</feature>
<feature type="region of interest" description="Disordered" evidence="1">
    <location>
        <begin position="139"/>
        <end position="184"/>
    </location>
</feature>